<proteinExistence type="predicted"/>
<dbReference type="SUPFAM" id="SSF46938">
    <property type="entry name" value="CRAL/TRIO N-terminal domain"/>
    <property type="match status" value="1"/>
</dbReference>
<dbReference type="InParanoid" id="F0ZJA6"/>
<dbReference type="VEuPathDB" id="AmoebaDB:DICPUDRAFT_97726"/>
<dbReference type="PROSITE" id="PS50191">
    <property type="entry name" value="CRAL_TRIO"/>
    <property type="match status" value="1"/>
</dbReference>
<dbReference type="KEGG" id="dpp:DICPUDRAFT_97726"/>
<dbReference type="CDD" id="cd00170">
    <property type="entry name" value="SEC14"/>
    <property type="match status" value="1"/>
</dbReference>
<name>F0ZJA6_DICPU</name>
<accession>F0ZJA6</accession>
<evidence type="ECO:0000313" key="2">
    <source>
        <dbReference type="EMBL" id="EGC35986.1"/>
    </source>
</evidence>
<evidence type="ECO:0000313" key="3">
    <source>
        <dbReference type="Proteomes" id="UP000001064"/>
    </source>
</evidence>
<dbReference type="EMBL" id="GL871041">
    <property type="protein sequence ID" value="EGC35986.1"/>
    <property type="molecule type" value="Genomic_DNA"/>
</dbReference>
<organism evidence="2 3">
    <name type="scientific">Dictyostelium purpureum</name>
    <name type="common">Slime mold</name>
    <dbReference type="NCBI Taxonomy" id="5786"/>
    <lineage>
        <taxon>Eukaryota</taxon>
        <taxon>Amoebozoa</taxon>
        <taxon>Evosea</taxon>
        <taxon>Eumycetozoa</taxon>
        <taxon>Dictyostelia</taxon>
        <taxon>Dictyosteliales</taxon>
        <taxon>Dictyosteliaceae</taxon>
        <taxon>Dictyostelium</taxon>
    </lineage>
</organism>
<dbReference type="FunCoup" id="F0ZJA6">
    <property type="interactions" value="3"/>
</dbReference>
<dbReference type="InterPro" id="IPR036865">
    <property type="entry name" value="CRAL-TRIO_dom_sf"/>
</dbReference>
<dbReference type="Proteomes" id="UP000001064">
    <property type="component" value="Unassembled WGS sequence"/>
</dbReference>
<dbReference type="PANTHER" id="PTHR10174">
    <property type="entry name" value="ALPHA-TOCOPHEROL TRANSFER PROTEIN-RELATED"/>
    <property type="match status" value="1"/>
</dbReference>
<protein>
    <recommendedName>
        <fullName evidence="1">CRAL-TRIO domain-containing protein</fullName>
    </recommendedName>
</protein>
<dbReference type="OMA" id="HESAVCH"/>
<dbReference type="Gene3D" id="3.40.525.10">
    <property type="entry name" value="CRAL-TRIO lipid binding domain"/>
    <property type="match status" value="1"/>
</dbReference>
<dbReference type="Pfam" id="PF00650">
    <property type="entry name" value="CRAL_TRIO"/>
    <property type="match status" value="1"/>
</dbReference>
<gene>
    <name evidence="2" type="ORF">DICPUDRAFT_97726</name>
</gene>
<reference evidence="3" key="1">
    <citation type="journal article" date="2011" name="Genome Biol.">
        <title>Comparative genomics of the social amoebae Dictyostelium discoideum and Dictyostelium purpureum.</title>
        <authorList>
            <consortium name="US DOE Joint Genome Institute (JGI-PGF)"/>
            <person name="Sucgang R."/>
            <person name="Kuo A."/>
            <person name="Tian X."/>
            <person name="Salerno W."/>
            <person name="Parikh A."/>
            <person name="Feasley C.L."/>
            <person name="Dalin E."/>
            <person name="Tu H."/>
            <person name="Huang E."/>
            <person name="Barry K."/>
            <person name="Lindquist E."/>
            <person name="Shapiro H."/>
            <person name="Bruce D."/>
            <person name="Schmutz J."/>
            <person name="Salamov A."/>
            <person name="Fey P."/>
            <person name="Gaudet P."/>
            <person name="Anjard C."/>
            <person name="Babu M.M."/>
            <person name="Basu S."/>
            <person name="Bushmanova Y."/>
            <person name="van der Wel H."/>
            <person name="Katoh-Kurasawa M."/>
            <person name="Dinh C."/>
            <person name="Coutinho P.M."/>
            <person name="Saito T."/>
            <person name="Elias M."/>
            <person name="Schaap P."/>
            <person name="Kay R.R."/>
            <person name="Henrissat B."/>
            <person name="Eichinger L."/>
            <person name="Rivero F."/>
            <person name="Putnam N.H."/>
            <person name="West C.M."/>
            <person name="Loomis W.F."/>
            <person name="Chisholm R.L."/>
            <person name="Shaulsky G."/>
            <person name="Strassmann J.E."/>
            <person name="Queller D.C."/>
            <person name="Kuspa A."/>
            <person name="Grigoriev I.V."/>
        </authorList>
    </citation>
    <scope>NUCLEOTIDE SEQUENCE [LARGE SCALE GENOMIC DNA]</scope>
    <source>
        <strain evidence="3">QSDP1</strain>
    </source>
</reference>
<dbReference type="OrthoDB" id="16405at2759"/>
<dbReference type="InterPro" id="IPR036273">
    <property type="entry name" value="CRAL/TRIO_N_dom_sf"/>
</dbReference>
<sequence>MVFVNEEFPILKDLTNEEINALNQLKKNGICKDIEDQYLLMFLFSKKLDIENTLILIKNNLLLREKLNLPLPVVKEHVNQVIAKKASAFSISGKTDKQGRVISYLHPSKIIPKEYPFKEYMTLLFWNMDQTVHEHSSIHRSGICIIEDLHKMSILKHFDSRLNDFLKKNKVNDMQNVFIGRIQKIYIINPPFLLRPLLALGKTFVKSKIISRIEIVKTEQILNDIDPSQVLTEYGGSLSISYSDYFDSLPANY</sequence>
<dbReference type="InterPro" id="IPR001251">
    <property type="entry name" value="CRAL-TRIO_dom"/>
</dbReference>
<dbReference type="GO" id="GO:1902936">
    <property type="term" value="F:phosphatidylinositol bisphosphate binding"/>
    <property type="evidence" value="ECO:0000318"/>
    <property type="project" value="GO_Central"/>
</dbReference>
<dbReference type="RefSeq" id="XP_003287487.1">
    <property type="nucleotide sequence ID" value="XM_003287439.1"/>
</dbReference>
<dbReference type="GeneID" id="10500372"/>
<keyword evidence="3" id="KW-1185">Reference proteome</keyword>
<dbReference type="SMART" id="SM00516">
    <property type="entry name" value="SEC14"/>
    <property type="match status" value="1"/>
</dbReference>
<dbReference type="STRING" id="5786.F0ZJA6"/>
<dbReference type="PANTHER" id="PTHR10174:SF208">
    <property type="entry name" value="CRAL-TRIO DOMAIN-CONTAINING PROTEIN DDB_G0278031"/>
    <property type="match status" value="1"/>
</dbReference>
<feature type="domain" description="CRAL-TRIO" evidence="1">
    <location>
        <begin position="79"/>
        <end position="242"/>
    </location>
</feature>
<dbReference type="eggNOG" id="KOG1471">
    <property type="taxonomic scope" value="Eukaryota"/>
</dbReference>
<dbReference type="SUPFAM" id="SSF52087">
    <property type="entry name" value="CRAL/TRIO domain"/>
    <property type="match status" value="1"/>
</dbReference>
<dbReference type="AlphaFoldDB" id="F0ZJA6"/>
<evidence type="ECO:0000259" key="1">
    <source>
        <dbReference type="PROSITE" id="PS50191"/>
    </source>
</evidence>